<gene>
    <name evidence="1" type="ORF">AWC38_SpisGene22633</name>
</gene>
<sequence length="261" mass="29061">MVRLRRCLTGNAFDIIRSLGVTAPAYGETKEILKTKYEGTRRLLLAYFDQLEQAPFIRSNDVHALEKFADLVRIAVIKLQAEGRDGELGDGTIHILRVKKVPDHPLKNYSRWLSERPRQRSVIALREWLKDKVRFRIEEAGMDIVQSDHDITKSLKRSGVFLCLVDLLAFRSTDVSGVGLDLTAGGNAEGVTKRVWEWVDEFGVGAEPVRGKNTEGVSTGNGTMGSVMGKFVAGSANRSGVESVEWRASSNIVLKYSFSDF</sequence>
<dbReference type="Proteomes" id="UP000225706">
    <property type="component" value="Unassembled WGS sequence"/>
</dbReference>
<evidence type="ECO:0000313" key="1">
    <source>
        <dbReference type="EMBL" id="PFX13294.1"/>
    </source>
</evidence>
<dbReference type="AlphaFoldDB" id="A0A2B4R4M8"/>
<comment type="caution">
    <text evidence="1">The sequence shown here is derived from an EMBL/GenBank/DDBJ whole genome shotgun (WGS) entry which is preliminary data.</text>
</comment>
<accession>A0A2B4R4M8</accession>
<organism evidence="1 2">
    <name type="scientific">Stylophora pistillata</name>
    <name type="common">Smooth cauliflower coral</name>
    <dbReference type="NCBI Taxonomy" id="50429"/>
    <lineage>
        <taxon>Eukaryota</taxon>
        <taxon>Metazoa</taxon>
        <taxon>Cnidaria</taxon>
        <taxon>Anthozoa</taxon>
        <taxon>Hexacorallia</taxon>
        <taxon>Scleractinia</taxon>
        <taxon>Astrocoeniina</taxon>
        <taxon>Pocilloporidae</taxon>
        <taxon>Stylophora</taxon>
    </lineage>
</organism>
<dbReference type="EMBL" id="LSMT01001015">
    <property type="protein sequence ID" value="PFX13294.1"/>
    <property type="molecule type" value="Genomic_DNA"/>
</dbReference>
<protein>
    <submittedName>
        <fullName evidence="1">Uncharacterized protein</fullName>
    </submittedName>
</protein>
<evidence type="ECO:0000313" key="2">
    <source>
        <dbReference type="Proteomes" id="UP000225706"/>
    </source>
</evidence>
<dbReference type="Pfam" id="PF03564">
    <property type="entry name" value="DUF1759"/>
    <property type="match status" value="1"/>
</dbReference>
<reference evidence="2" key="1">
    <citation type="journal article" date="2017" name="bioRxiv">
        <title>Comparative analysis of the genomes of Stylophora pistillata and Acropora digitifera provides evidence for extensive differences between species of corals.</title>
        <authorList>
            <person name="Voolstra C.R."/>
            <person name="Li Y."/>
            <person name="Liew Y.J."/>
            <person name="Baumgarten S."/>
            <person name="Zoccola D."/>
            <person name="Flot J.-F."/>
            <person name="Tambutte S."/>
            <person name="Allemand D."/>
            <person name="Aranda M."/>
        </authorList>
    </citation>
    <scope>NUCLEOTIDE SEQUENCE [LARGE SCALE GENOMIC DNA]</scope>
</reference>
<dbReference type="OrthoDB" id="5987471at2759"/>
<proteinExistence type="predicted"/>
<keyword evidence="2" id="KW-1185">Reference proteome</keyword>
<dbReference type="InterPro" id="IPR005312">
    <property type="entry name" value="DUF1759"/>
</dbReference>
<name>A0A2B4R4M8_STYPI</name>